<proteinExistence type="predicted"/>
<dbReference type="EMBL" id="KZ999723">
    <property type="protein sequence ID" value="RKO84798.1"/>
    <property type="molecule type" value="Genomic_DNA"/>
</dbReference>
<reference evidence="3" key="1">
    <citation type="journal article" date="2018" name="Nat. Microbiol.">
        <title>Leveraging single-cell genomics to expand the fungal tree of life.</title>
        <authorList>
            <person name="Ahrendt S.R."/>
            <person name="Quandt C.A."/>
            <person name="Ciobanu D."/>
            <person name="Clum A."/>
            <person name="Salamov A."/>
            <person name="Andreopoulos B."/>
            <person name="Cheng J.F."/>
            <person name="Woyke T."/>
            <person name="Pelin A."/>
            <person name="Henrissat B."/>
            <person name="Reynolds N.K."/>
            <person name="Benny G.L."/>
            <person name="Smith M.E."/>
            <person name="James T.Y."/>
            <person name="Grigoriev I.V."/>
        </authorList>
    </citation>
    <scope>NUCLEOTIDE SEQUENCE [LARGE SCALE GENOMIC DNA]</scope>
</reference>
<feature type="compositionally biased region" description="Basic and acidic residues" evidence="1">
    <location>
        <begin position="106"/>
        <end position="116"/>
    </location>
</feature>
<evidence type="ECO:0000313" key="2">
    <source>
        <dbReference type="EMBL" id="RKO84798.1"/>
    </source>
</evidence>
<sequence length="212" mass="22143">MGRVFPASRSSSTEAAIKSQIMPDLDDDNRLPSISHSAPAGPDTGDYGKATTPAYAMADVSCQTEHPTTIDPDDDQNLKTAHAADERARLSGNLRSLGRPGTEAEDAPKGRHHEGDGCSMKQLIGSGSLRSLEDGAVGMVVRSSCRGLSELQLDSQADGSLLAIGGGGAPPTTNPYLIRKDQAGSNLAVVEGVARLTFAEEGGVEFGKNWPR</sequence>
<feature type="region of interest" description="Disordered" evidence="1">
    <location>
        <begin position="1"/>
        <end position="51"/>
    </location>
</feature>
<dbReference type="Proteomes" id="UP000269721">
    <property type="component" value="Unassembled WGS sequence"/>
</dbReference>
<accession>A0A4P9W207</accession>
<name>A0A4P9W207_9FUNG</name>
<dbReference type="AlphaFoldDB" id="A0A4P9W207"/>
<keyword evidence="3" id="KW-1185">Reference proteome</keyword>
<evidence type="ECO:0000256" key="1">
    <source>
        <dbReference type="SAM" id="MobiDB-lite"/>
    </source>
</evidence>
<gene>
    <name evidence="2" type="ORF">BDK51DRAFT_46101</name>
</gene>
<feature type="region of interest" description="Disordered" evidence="1">
    <location>
        <begin position="85"/>
        <end position="118"/>
    </location>
</feature>
<evidence type="ECO:0000313" key="3">
    <source>
        <dbReference type="Proteomes" id="UP000269721"/>
    </source>
</evidence>
<organism evidence="2 3">
    <name type="scientific">Blyttiomyces helicus</name>
    <dbReference type="NCBI Taxonomy" id="388810"/>
    <lineage>
        <taxon>Eukaryota</taxon>
        <taxon>Fungi</taxon>
        <taxon>Fungi incertae sedis</taxon>
        <taxon>Chytridiomycota</taxon>
        <taxon>Chytridiomycota incertae sedis</taxon>
        <taxon>Chytridiomycetes</taxon>
        <taxon>Chytridiomycetes incertae sedis</taxon>
        <taxon>Blyttiomyces</taxon>
    </lineage>
</organism>
<protein>
    <submittedName>
        <fullName evidence="2">Uncharacterized protein</fullName>
    </submittedName>
</protein>